<organism evidence="2 3">
    <name type="scientific">Liparis tanakae</name>
    <name type="common">Tanaka's snailfish</name>
    <dbReference type="NCBI Taxonomy" id="230148"/>
    <lineage>
        <taxon>Eukaryota</taxon>
        <taxon>Metazoa</taxon>
        <taxon>Chordata</taxon>
        <taxon>Craniata</taxon>
        <taxon>Vertebrata</taxon>
        <taxon>Euteleostomi</taxon>
        <taxon>Actinopterygii</taxon>
        <taxon>Neopterygii</taxon>
        <taxon>Teleostei</taxon>
        <taxon>Neoteleostei</taxon>
        <taxon>Acanthomorphata</taxon>
        <taxon>Eupercaria</taxon>
        <taxon>Perciformes</taxon>
        <taxon>Cottioidei</taxon>
        <taxon>Cottales</taxon>
        <taxon>Liparidae</taxon>
        <taxon>Liparis</taxon>
    </lineage>
</organism>
<comment type="caution">
    <text evidence="2">The sequence shown here is derived from an EMBL/GenBank/DDBJ whole genome shotgun (WGS) entry which is preliminary data.</text>
</comment>
<feature type="region of interest" description="Disordered" evidence="1">
    <location>
        <begin position="1"/>
        <end position="24"/>
    </location>
</feature>
<evidence type="ECO:0000313" key="2">
    <source>
        <dbReference type="EMBL" id="TNN83968.1"/>
    </source>
</evidence>
<feature type="compositionally biased region" description="Polar residues" evidence="1">
    <location>
        <begin position="87"/>
        <end position="101"/>
    </location>
</feature>
<dbReference type="AlphaFoldDB" id="A0A4Z2J2M2"/>
<accession>A0A4Z2J2M2</accession>
<keyword evidence="3" id="KW-1185">Reference proteome</keyword>
<name>A0A4Z2J2M2_9TELE</name>
<feature type="region of interest" description="Disordered" evidence="1">
    <location>
        <begin position="84"/>
        <end position="126"/>
    </location>
</feature>
<reference evidence="2 3" key="1">
    <citation type="submission" date="2019-03" db="EMBL/GenBank/DDBJ databases">
        <title>First draft genome of Liparis tanakae, snailfish: a comprehensive survey of snailfish specific genes.</title>
        <authorList>
            <person name="Kim W."/>
            <person name="Song I."/>
            <person name="Jeong J.-H."/>
            <person name="Kim D."/>
            <person name="Kim S."/>
            <person name="Ryu S."/>
            <person name="Song J.Y."/>
            <person name="Lee S.K."/>
        </authorList>
    </citation>
    <scope>NUCLEOTIDE SEQUENCE [LARGE SCALE GENOMIC DNA]</scope>
    <source>
        <tissue evidence="2">Muscle</tissue>
    </source>
</reference>
<dbReference type="Proteomes" id="UP000314294">
    <property type="component" value="Unassembled WGS sequence"/>
</dbReference>
<evidence type="ECO:0000256" key="1">
    <source>
        <dbReference type="SAM" id="MobiDB-lite"/>
    </source>
</evidence>
<dbReference type="EMBL" id="SRLO01000030">
    <property type="protein sequence ID" value="TNN83968.1"/>
    <property type="molecule type" value="Genomic_DNA"/>
</dbReference>
<proteinExistence type="predicted"/>
<sequence>MSVNVDGDTDEDVGLPLVSTAPHGDDHTLKYPAVAVLTRQRAAIGPMRSPSGFLQKFNSRPLVAVGVHLTGTVEVGYLQSRDREQRVAQSSRFRPGNNSTRGESEFQGVGTSSLPSERWKSFRGLR</sequence>
<gene>
    <name evidence="2" type="ORF">EYF80_005839</name>
</gene>
<protein>
    <submittedName>
        <fullName evidence="2">Uncharacterized protein</fullName>
    </submittedName>
</protein>
<evidence type="ECO:0000313" key="3">
    <source>
        <dbReference type="Proteomes" id="UP000314294"/>
    </source>
</evidence>